<dbReference type="Proteomes" id="UP000693672">
    <property type="component" value="Unassembled WGS sequence"/>
</dbReference>
<dbReference type="CDD" id="cd18820">
    <property type="entry name" value="GH43_LbAraf43-like"/>
    <property type="match status" value="1"/>
</dbReference>
<sequence length="725" mass="80007">MKLLLWTLLLALLLPALPTQAYYNVIMSWAADPNVRYHNGFYYWTHATGNKIFINKSKTLTGIGLSTQRPVYTPQSPYNNAVWGAELIPYNNKWYIYYTADNGQNVNHRIFVLESEGSDPMGPYTLKGRVYDANNDYWAIGPNMFQYNGKLYLIWSGHADGSTSVCVKQNTYIAELTNPWTVNPNKSRVQISTPNQPWEINYDIHPNCQNGKGVQESHEVLIRNNKIFVVYSSNHSLTDDYKLGMIWMSTANNQDPLVASNWQKYTPAGASSPQPVFSKNAANGVYGPGSHSFTTSPDGTEDYIVYHAAIVSGSQWYRNGRTQKFTWDANGFPSFGVPVSTSTNLALPSGETDDAYGAVERYWDSAIGWTLDPAGGTAAVSGGQLHLASNNGSHSNMMKNIAPSGGFSLDFRARVTDFAGSGVPQNDKNSLGTKVSTGYVRLMVSVQSDGIYAITANSNGDWVKVYNMAIDSNWHDYYIRVGKSDIANLYIDGAAAKAANWPLPVNAESPRIAHWVAGTSADAAEAYVDHTIVRSEFYSDHWDSITADWEANSQGTIEINPGGLLHMANATGVASSIKNERKDAAPAGPYVYEFKAQITDYSSSATTESLATKIVSDNKRMMLHIESDGLYVKTATSGGNWVKVYSLTGDPDHQWHVWRVEANHGTGQAKAFKDGVELASWTMEEFGWNPSNEAQVHPGIHLWTKGTTADPSEVYIDWMRVYSGK</sequence>
<dbReference type="RefSeq" id="WP_218090839.1">
    <property type="nucleotide sequence ID" value="NZ_CAJVAS010000003.1"/>
</dbReference>
<protein>
    <submittedName>
        <fullName evidence="5">Uncharacterized protein</fullName>
    </submittedName>
</protein>
<dbReference type="Pfam" id="PF04616">
    <property type="entry name" value="Glyco_hydro_43"/>
    <property type="match status" value="1"/>
</dbReference>
<dbReference type="PANTHER" id="PTHR43817:SF1">
    <property type="entry name" value="HYDROLASE, FAMILY 43, PUTATIVE (AFU_ORTHOLOGUE AFUA_3G01660)-RELATED"/>
    <property type="match status" value="1"/>
</dbReference>
<evidence type="ECO:0000313" key="5">
    <source>
        <dbReference type="EMBL" id="CAG7607984.1"/>
    </source>
</evidence>
<feature type="chain" id="PRO_5037103607" evidence="4">
    <location>
        <begin position="22"/>
        <end position="725"/>
    </location>
</feature>
<keyword evidence="6" id="KW-1185">Reference proteome</keyword>
<accession>A0A916JW05</accession>
<dbReference type="AlphaFoldDB" id="A0A916JW05"/>
<evidence type="ECO:0000256" key="3">
    <source>
        <dbReference type="ARBA" id="ARBA00023295"/>
    </source>
</evidence>
<proteinExistence type="predicted"/>
<name>A0A916JW05_9BACL</name>
<keyword evidence="1 4" id="KW-0732">Signal</keyword>
<gene>
    <name evidence="5" type="ORF">PAESOLCIP111_01014</name>
</gene>
<dbReference type="PANTHER" id="PTHR43817">
    <property type="entry name" value="GLYCOSYL HYDROLASE"/>
    <property type="match status" value="1"/>
</dbReference>
<keyword evidence="3" id="KW-0326">Glycosidase</keyword>
<dbReference type="GO" id="GO:0005975">
    <property type="term" value="P:carbohydrate metabolic process"/>
    <property type="evidence" value="ECO:0007669"/>
    <property type="project" value="InterPro"/>
</dbReference>
<evidence type="ECO:0000256" key="1">
    <source>
        <dbReference type="ARBA" id="ARBA00022729"/>
    </source>
</evidence>
<feature type="signal peptide" evidence="4">
    <location>
        <begin position="1"/>
        <end position="21"/>
    </location>
</feature>
<organism evidence="5 6">
    <name type="scientific">Paenibacillus solanacearum</name>
    <dbReference type="NCBI Taxonomy" id="2048548"/>
    <lineage>
        <taxon>Bacteria</taxon>
        <taxon>Bacillati</taxon>
        <taxon>Bacillota</taxon>
        <taxon>Bacilli</taxon>
        <taxon>Bacillales</taxon>
        <taxon>Paenibacillaceae</taxon>
        <taxon>Paenibacillus</taxon>
    </lineage>
</organism>
<reference evidence="5" key="1">
    <citation type="submission" date="2021-06" db="EMBL/GenBank/DDBJ databases">
        <authorList>
            <person name="Criscuolo A."/>
        </authorList>
    </citation>
    <scope>NUCLEOTIDE SEQUENCE</scope>
    <source>
        <strain evidence="5">CIP111600</strain>
    </source>
</reference>
<dbReference type="InterPro" id="IPR006710">
    <property type="entry name" value="Glyco_hydro_43"/>
</dbReference>
<evidence type="ECO:0000256" key="4">
    <source>
        <dbReference type="SAM" id="SignalP"/>
    </source>
</evidence>
<keyword evidence="2" id="KW-0378">Hydrolase</keyword>
<dbReference type="EMBL" id="CAJVAS010000003">
    <property type="protein sequence ID" value="CAG7607984.1"/>
    <property type="molecule type" value="Genomic_DNA"/>
</dbReference>
<evidence type="ECO:0000256" key="2">
    <source>
        <dbReference type="ARBA" id="ARBA00022801"/>
    </source>
</evidence>
<comment type="caution">
    <text evidence="5">The sequence shown here is derived from an EMBL/GenBank/DDBJ whole genome shotgun (WGS) entry which is preliminary data.</text>
</comment>
<dbReference type="GO" id="GO:0004553">
    <property type="term" value="F:hydrolase activity, hydrolyzing O-glycosyl compounds"/>
    <property type="evidence" value="ECO:0007669"/>
    <property type="project" value="InterPro"/>
</dbReference>
<evidence type="ECO:0000313" key="6">
    <source>
        <dbReference type="Proteomes" id="UP000693672"/>
    </source>
</evidence>